<evidence type="ECO:0000313" key="2">
    <source>
        <dbReference type="EMBL" id="KXJ96710.1"/>
    </source>
</evidence>
<protein>
    <submittedName>
        <fullName evidence="2">Uncharacterized protein</fullName>
    </submittedName>
</protein>
<proteinExistence type="predicted"/>
<evidence type="ECO:0000313" key="3">
    <source>
        <dbReference type="Proteomes" id="UP000070501"/>
    </source>
</evidence>
<organism evidence="2 3">
    <name type="scientific">Microdochium bolleyi</name>
    <dbReference type="NCBI Taxonomy" id="196109"/>
    <lineage>
        <taxon>Eukaryota</taxon>
        <taxon>Fungi</taxon>
        <taxon>Dikarya</taxon>
        <taxon>Ascomycota</taxon>
        <taxon>Pezizomycotina</taxon>
        <taxon>Sordariomycetes</taxon>
        <taxon>Xylariomycetidae</taxon>
        <taxon>Xylariales</taxon>
        <taxon>Microdochiaceae</taxon>
        <taxon>Microdochium</taxon>
    </lineage>
</organism>
<dbReference type="EMBL" id="KQ964245">
    <property type="protein sequence ID" value="KXJ96710.1"/>
    <property type="molecule type" value="Genomic_DNA"/>
</dbReference>
<sequence length="51" mass="5107">MYLTPPDGVPNVAAATPSLDGLNSSPANHTSVMAPVDNTSQSTPLQPDAAS</sequence>
<accession>A0A136JHT0</accession>
<feature type="region of interest" description="Disordered" evidence="1">
    <location>
        <begin position="1"/>
        <end position="51"/>
    </location>
</feature>
<dbReference type="InParanoid" id="A0A136JHT0"/>
<dbReference type="AlphaFoldDB" id="A0A136JHT0"/>
<dbReference type="Proteomes" id="UP000070501">
    <property type="component" value="Unassembled WGS sequence"/>
</dbReference>
<feature type="compositionally biased region" description="Polar residues" evidence="1">
    <location>
        <begin position="21"/>
        <end position="45"/>
    </location>
</feature>
<feature type="non-terminal residue" evidence="2">
    <location>
        <position position="51"/>
    </location>
</feature>
<evidence type="ECO:0000256" key="1">
    <source>
        <dbReference type="SAM" id="MobiDB-lite"/>
    </source>
</evidence>
<gene>
    <name evidence="2" type="ORF">Micbo1qcDRAFT_155322</name>
</gene>
<name>A0A136JHT0_9PEZI</name>
<reference evidence="3" key="1">
    <citation type="submission" date="2016-02" db="EMBL/GenBank/DDBJ databases">
        <title>Draft genome sequence of Microdochium bolleyi, a fungal endophyte of beachgrass.</title>
        <authorList>
            <consortium name="DOE Joint Genome Institute"/>
            <person name="David A.S."/>
            <person name="May G."/>
            <person name="Haridas S."/>
            <person name="Lim J."/>
            <person name="Wang M."/>
            <person name="Labutti K."/>
            <person name="Lipzen A."/>
            <person name="Barry K."/>
            <person name="Grigoriev I.V."/>
        </authorList>
    </citation>
    <scope>NUCLEOTIDE SEQUENCE [LARGE SCALE GENOMIC DNA]</scope>
    <source>
        <strain evidence="3">J235TASD1</strain>
    </source>
</reference>
<keyword evidence="3" id="KW-1185">Reference proteome</keyword>